<evidence type="ECO:0000313" key="1">
    <source>
        <dbReference type="EMBL" id="MBX74077.1"/>
    </source>
</evidence>
<accession>A0A2P2R4H6</accession>
<dbReference type="EMBL" id="GGEC01093593">
    <property type="protein sequence ID" value="MBX74077.1"/>
    <property type="molecule type" value="Transcribed_RNA"/>
</dbReference>
<proteinExistence type="predicted"/>
<sequence>MGRKCNKQGSNKQPCALIFHAATFKNLTLTSLASCNVISSFNVIHFMDYSLSILKQRLMDIQSTVVVVF</sequence>
<dbReference type="AlphaFoldDB" id="A0A2P2R4H6"/>
<reference evidence="1" key="1">
    <citation type="submission" date="2018-02" db="EMBL/GenBank/DDBJ databases">
        <title>Rhizophora mucronata_Transcriptome.</title>
        <authorList>
            <person name="Meera S.P."/>
            <person name="Sreeshan A."/>
            <person name="Augustine A."/>
        </authorList>
    </citation>
    <scope>NUCLEOTIDE SEQUENCE</scope>
    <source>
        <tissue evidence="1">Leaf</tissue>
    </source>
</reference>
<protein>
    <submittedName>
        <fullName evidence="1">Uncharacterized protein</fullName>
    </submittedName>
</protein>
<organism evidence="1">
    <name type="scientific">Rhizophora mucronata</name>
    <name type="common">Asiatic mangrove</name>
    <dbReference type="NCBI Taxonomy" id="61149"/>
    <lineage>
        <taxon>Eukaryota</taxon>
        <taxon>Viridiplantae</taxon>
        <taxon>Streptophyta</taxon>
        <taxon>Embryophyta</taxon>
        <taxon>Tracheophyta</taxon>
        <taxon>Spermatophyta</taxon>
        <taxon>Magnoliopsida</taxon>
        <taxon>eudicotyledons</taxon>
        <taxon>Gunneridae</taxon>
        <taxon>Pentapetalae</taxon>
        <taxon>rosids</taxon>
        <taxon>fabids</taxon>
        <taxon>Malpighiales</taxon>
        <taxon>Rhizophoraceae</taxon>
        <taxon>Rhizophora</taxon>
    </lineage>
</organism>
<name>A0A2P2R4H6_RHIMU</name>